<dbReference type="Proteomes" id="UP000279833">
    <property type="component" value="Unassembled WGS sequence"/>
</dbReference>
<dbReference type="WBParaSite" id="SCUD_0001813101-mRNA-1">
    <property type="protein sequence ID" value="SCUD_0001813101-mRNA-1"/>
    <property type="gene ID" value="SCUD_0001813101"/>
</dbReference>
<dbReference type="EMBL" id="UZAK01040658">
    <property type="protein sequence ID" value="VDP64947.1"/>
    <property type="molecule type" value="Genomic_DNA"/>
</dbReference>
<dbReference type="STRING" id="6186.A0A183KSU1"/>
<dbReference type="GO" id="GO:0005230">
    <property type="term" value="F:extracellular ligand-gated monoatomic ion channel activity"/>
    <property type="evidence" value="ECO:0007669"/>
    <property type="project" value="InterPro"/>
</dbReference>
<protein>
    <submittedName>
        <fullName evidence="4">Neur_chan_LBD domain-containing protein</fullName>
    </submittedName>
</protein>
<accession>A0A183KSU1</accession>
<evidence type="ECO:0000313" key="2">
    <source>
        <dbReference type="EMBL" id="VDP64947.1"/>
    </source>
</evidence>
<feature type="domain" description="Neurotransmitter-gated ion-channel ligand-binding" evidence="1">
    <location>
        <begin position="34"/>
        <end position="91"/>
    </location>
</feature>
<reference evidence="4" key="1">
    <citation type="submission" date="2016-06" db="UniProtKB">
        <authorList>
            <consortium name="WormBaseParasite"/>
        </authorList>
    </citation>
    <scope>IDENTIFICATION</scope>
</reference>
<keyword evidence="3" id="KW-1185">Reference proteome</keyword>
<organism evidence="4">
    <name type="scientific">Schistosoma curassoni</name>
    <dbReference type="NCBI Taxonomy" id="6186"/>
    <lineage>
        <taxon>Eukaryota</taxon>
        <taxon>Metazoa</taxon>
        <taxon>Spiralia</taxon>
        <taxon>Lophotrochozoa</taxon>
        <taxon>Platyhelminthes</taxon>
        <taxon>Trematoda</taxon>
        <taxon>Digenea</taxon>
        <taxon>Strigeidida</taxon>
        <taxon>Schistosomatoidea</taxon>
        <taxon>Schistosomatidae</taxon>
        <taxon>Schistosoma</taxon>
    </lineage>
</organism>
<sequence length="116" mass="13232">MSYKLDEMRILYSTPGYDPYFRKMLASVYTLSDEKRLIKRLLNKYQAAGITGRPVKHTSEKVLVEMSLSLIQILDLDEKNQVLTTSVWLNYMVVGGSQQETLDPGFVLLGTRQQGV</sequence>
<dbReference type="AlphaFoldDB" id="A0A183KSU1"/>
<evidence type="ECO:0000259" key="1">
    <source>
        <dbReference type="Pfam" id="PF02931"/>
    </source>
</evidence>
<dbReference type="Gene3D" id="2.70.170.10">
    <property type="entry name" value="Neurotransmitter-gated ion-channel ligand-binding domain"/>
    <property type="match status" value="1"/>
</dbReference>
<evidence type="ECO:0000313" key="3">
    <source>
        <dbReference type="Proteomes" id="UP000279833"/>
    </source>
</evidence>
<dbReference type="InterPro" id="IPR036734">
    <property type="entry name" value="Neur_chan_lig-bd_sf"/>
</dbReference>
<dbReference type="GO" id="GO:0016020">
    <property type="term" value="C:membrane"/>
    <property type="evidence" value="ECO:0007669"/>
    <property type="project" value="InterPro"/>
</dbReference>
<gene>
    <name evidence="2" type="ORF">SCUD_LOCUS18128</name>
</gene>
<proteinExistence type="predicted"/>
<name>A0A183KSU1_9TREM</name>
<reference evidence="2 3" key="2">
    <citation type="submission" date="2018-11" db="EMBL/GenBank/DDBJ databases">
        <authorList>
            <consortium name="Pathogen Informatics"/>
        </authorList>
    </citation>
    <scope>NUCLEOTIDE SEQUENCE [LARGE SCALE GENOMIC DNA]</scope>
    <source>
        <strain evidence="2">Dakar</strain>
        <strain evidence="3">Dakar, Senegal</strain>
    </source>
</reference>
<evidence type="ECO:0000313" key="4">
    <source>
        <dbReference type="WBParaSite" id="SCUD_0001813101-mRNA-1"/>
    </source>
</evidence>
<dbReference type="SUPFAM" id="SSF63712">
    <property type="entry name" value="Nicotinic receptor ligand binding domain-like"/>
    <property type="match status" value="1"/>
</dbReference>
<dbReference type="InterPro" id="IPR006202">
    <property type="entry name" value="Neur_chan_lig-bd"/>
</dbReference>
<dbReference type="Pfam" id="PF02931">
    <property type="entry name" value="Neur_chan_LBD"/>
    <property type="match status" value="1"/>
</dbReference>